<evidence type="ECO:0000313" key="3">
    <source>
        <dbReference type="EMBL" id="BDS04963.1"/>
    </source>
</evidence>
<sequence>MKSTVLYPMAACALFVSCSDSPVSDNTPVAKPTPAVQKAPSTPVQVKKPETTKPATKPGSVTSIDVGRVFTMKQSDQAHVIDVRPPLYYRLGHIDGADSMPLIKFDKVIASKRPQLDAAVKAGKVIVLYCQNSNCPDAHKTAVKLAKLGYSTSVYRGGWEEWKQAGLE</sequence>
<dbReference type="Pfam" id="PF00581">
    <property type="entry name" value="Rhodanese"/>
    <property type="match status" value="1"/>
</dbReference>
<dbReference type="InterPro" id="IPR036873">
    <property type="entry name" value="Rhodanese-like_dom_sf"/>
</dbReference>
<dbReference type="AlphaFoldDB" id="A0AAT9FG55"/>
<dbReference type="PROSITE" id="PS51257">
    <property type="entry name" value="PROKAR_LIPOPROTEIN"/>
    <property type="match status" value="1"/>
</dbReference>
<dbReference type="EMBL" id="AP026866">
    <property type="protein sequence ID" value="BDS04963.1"/>
    <property type="molecule type" value="Genomic_DNA"/>
</dbReference>
<dbReference type="PROSITE" id="PS50206">
    <property type="entry name" value="RHODANESE_3"/>
    <property type="match status" value="1"/>
</dbReference>
<protein>
    <recommendedName>
        <fullName evidence="2">Rhodanese domain-containing protein</fullName>
    </recommendedName>
</protein>
<dbReference type="Gene3D" id="3.40.250.10">
    <property type="entry name" value="Rhodanese-like domain"/>
    <property type="match status" value="1"/>
</dbReference>
<dbReference type="SUPFAM" id="SSF52821">
    <property type="entry name" value="Rhodanese/Cell cycle control phosphatase"/>
    <property type="match status" value="1"/>
</dbReference>
<name>A0AAT9FG55_9BACT</name>
<dbReference type="GO" id="GO:0004792">
    <property type="term" value="F:thiosulfate-cyanide sulfurtransferase activity"/>
    <property type="evidence" value="ECO:0007669"/>
    <property type="project" value="TreeGrafter"/>
</dbReference>
<proteinExistence type="predicted"/>
<gene>
    <name evidence="3" type="ORF">NT6N_00030</name>
</gene>
<feature type="region of interest" description="Disordered" evidence="1">
    <location>
        <begin position="26"/>
        <end position="59"/>
    </location>
</feature>
<evidence type="ECO:0000256" key="1">
    <source>
        <dbReference type="SAM" id="MobiDB-lite"/>
    </source>
</evidence>
<reference evidence="3" key="1">
    <citation type="submission" date="2024-07" db="EMBL/GenBank/DDBJ databases">
        <title>Complete genome sequence of Verrucomicrobiaceae bacterium NT6N.</title>
        <authorList>
            <person name="Huang C."/>
            <person name="Takami H."/>
            <person name="Hamasaki K."/>
        </authorList>
    </citation>
    <scope>NUCLEOTIDE SEQUENCE</scope>
    <source>
        <strain evidence="3">NT6N</strain>
    </source>
</reference>
<dbReference type="InterPro" id="IPR001763">
    <property type="entry name" value="Rhodanese-like_dom"/>
</dbReference>
<dbReference type="CDD" id="cd00158">
    <property type="entry name" value="RHOD"/>
    <property type="match status" value="1"/>
</dbReference>
<dbReference type="SMART" id="SM00450">
    <property type="entry name" value="RHOD"/>
    <property type="match status" value="1"/>
</dbReference>
<dbReference type="PANTHER" id="PTHR44086">
    <property type="entry name" value="THIOSULFATE SULFURTRANSFERASE RDL2, MITOCHONDRIAL-RELATED"/>
    <property type="match status" value="1"/>
</dbReference>
<dbReference type="PANTHER" id="PTHR44086:SF10">
    <property type="entry name" value="THIOSULFATE SULFURTRANSFERASE_RHODANESE-LIKE DOMAIN-CONTAINING PROTEIN 3"/>
    <property type="match status" value="1"/>
</dbReference>
<feature type="domain" description="Rhodanese" evidence="2">
    <location>
        <begin position="74"/>
        <end position="167"/>
    </location>
</feature>
<accession>A0AAT9FG55</accession>
<evidence type="ECO:0000259" key="2">
    <source>
        <dbReference type="PROSITE" id="PS50206"/>
    </source>
</evidence>
<dbReference type="KEGG" id="osu:NT6N_00030"/>
<organism evidence="3">
    <name type="scientific">Oceaniferula spumae</name>
    <dbReference type="NCBI Taxonomy" id="2979115"/>
    <lineage>
        <taxon>Bacteria</taxon>
        <taxon>Pseudomonadati</taxon>
        <taxon>Verrucomicrobiota</taxon>
        <taxon>Verrucomicrobiia</taxon>
        <taxon>Verrucomicrobiales</taxon>
        <taxon>Verrucomicrobiaceae</taxon>
        <taxon>Oceaniferula</taxon>
    </lineage>
</organism>